<dbReference type="Proteomes" id="UP000571950">
    <property type="component" value="Unassembled WGS sequence"/>
</dbReference>
<comment type="caution">
    <text evidence="1">The sequence shown here is derived from an EMBL/GenBank/DDBJ whole genome shotgun (WGS) entry which is preliminary data.</text>
</comment>
<evidence type="ECO:0000313" key="1">
    <source>
        <dbReference type="EMBL" id="MBB3928608.1"/>
    </source>
</evidence>
<name>A0A7W6BKJ8_9SPHN</name>
<reference evidence="1 2" key="1">
    <citation type="submission" date="2020-08" db="EMBL/GenBank/DDBJ databases">
        <title>Genomic Encyclopedia of Type Strains, Phase IV (KMG-IV): sequencing the most valuable type-strain genomes for metagenomic binning, comparative biology and taxonomic classification.</title>
        <authorList>
            <person name="Goeker M."/>
        </authorList>
    </citation>
    <scope>NUCLEOTIDE SEQUENCE [LARGE SCALE GENOMIC DNA]</scope>
    <source>
        <strain evidence="1 2">DSM 26189</strain>
    </source>
</reference>
<accession>A0A7W6BKJ8</accession>
<proteinExistence type="predicted"/>
<evidence type="ECO:0000313" key="2">
    <source>
        <dbReference type="Proteomes" id="UP000571950"/>
    </source>
</evidence>
<sequence length="154" mass="16906">MQTARHIHETAVLGSLIRYSNGQPRPPERFKRKLRDWEGENGTGRLVEREPASGSLAASFTLRLGEFGGAVIVAVFNRTFSAQSDMAFDILEVPTPGMVRVVTGHNGREVLHHLAPDMAAAERWMATNRFGDMRVEVVPCPDPVAIPQDMGKAA</sequence>
<dbReference type="RefSeq" id="WP_188073879.1">
    <property type="nucleotide sequence ID" value="NZ_BSPS01000041.1"/>
</dbReference>
<gene>
    <name evidence="1" type="ORF">GGR43_004353</name>
</gene>
<dbReference type="EMBL" id="JACIDT010000028">
    <property type="protein sequence ID" value="MBB3928608.1"/>
    <property type="molecule type" value="Genomic_DNA"/>
</dbReference>
<keyword evidence="2" id="KW-1185">Reference proteome</keyword>
<dbReference type="AlphaFoldDB" id="A0A7W6BKJ8"/>
<protein>
    <submittedName>
        <fullName evidence="1">Uncharacterized protein</fullName>
    </submittedName>
</protein>
<organism evidence="1 2">
    <name type="scientific">Sphingobium jiangsuense</name>
    <dbReference type="NCBI Taxonomy" id="870476"/>
    <lineage>
        <taxon>Bacteria</taxon>
        <taxon>Pseudomonadati</taxon>
        <taxon>Pseudomonadota</taxon>
        <taxon>Alphaproteobacteria</taxon>
        <taxon>Sphingomonadales</taxon>
        <taxon>Sphingomonadaceae</taxon>
        <taxon>Sphingobium</taxon>
    </lineage>
</organism>